<dbReference type="InterPro" id="IPR036942">
    <property type="entry name" value="Beta-barrel_TonB_sf"/>
</dbReference>
<gene>
    <name evidence="12" type="ORF">L6773_20350</name>
</gene>
<reference evidence="12" key="2">
    <citation type="submission" date="2024-05" db="EMBL/GenBank/DDBJ databases">
        <title>Rhodohalobacter halophilus gen. nov., sp. nov., a moderately halophilic member of the family Balneolaceae.</title>
        <authorList>
            <person name="Xia J."/>
        </authorList>
    </citation>
    <scope>NUCLEOTIDE SEQUENCE</scope>
    <source>
        <strain evidence="12">WB101</strain>
    </source>
</reference>
<dbReference type="Pfam" id="PF07715">
    <property type="entry name" value="Plug"/>
    <property type="match status" value="1"/>
</dbReference>
<dbReference type="Pfam" id="PF13715">
    <property type="entry name" value="CarbopepD_reg_2"/>
    <property type="match status" value="1"/>
</dbReference>
<feature type="domain" description="TonB-dependent receptor-like beta-barrel" evidence="10">
    <location>
        <begin position="576"/>
        <end position="984"/>
    </location>
</feature>
<dbReference type="Pfam" id="PF00593">
    <property type="entry name" value="TonB_dep_Rec_b-barrel"/>
    <property type="match status" value="1"/>
</dbReference>
<keyword evidence="13" id="KW-1185">Reference proteome</keyword>
<dbReference type="InterPro" id="IPR000531">
    <property type="entry name" value="Beta-barrel_TonB"/>
</dbReference>
<keyword evidence="6 8" id="KW-0472">Membrane</keyword>
<dbReference type="InterPro" id="IPR023997">
    <property type="entry name" value="TonB-dep_OMP_SusC/RagA_CS"/>
</dbReference>
<dbReference type="Gene3D" id="2.170.130.10">
    <property type="entry name" value="TonB-dependent receptor, plug domain"/>
    <property type="match status" value="1"/>
</dbReference>
<dbReference type="InterPro" id="IPR012910">
    <property type="entry name" value="Plug_dom"/>
</dbReference>
<evidence type="ECO:0000256" key="1">
    <source>
        <dbReference type="ARBA" id="ARBA00004571"/>
    </source>
</evidence>
<accession>A0ABS9KJB8</accession>
<evidence type="ECO:0000256" key="2">
    <source>
        <dbReference type="ARBA" id="ARBA00022448"/>
    </source>
</evidence>
<evidence type="ECO:0000256" key="3">
    <source>
        <dbReference type="ARBA" id="ARBA00022452"/>
    </source>
</evidence>
<dbReference type="InterPro" id="IPR023996">
    <property type="entry name" value="TonB-dep_OMP_SusC/RagA"/>
</dbReference>
<evidence type="ECO:0000256" key="7">
    <source>
        <dbReference type="ARBA" id="ARBA00023237"/>
    </source>
</evidence>
<dbReference type="SUPFAM" id="SSF56935">
    <property type="entry name" value="Porins"/>
    <property type="match status" value="1"/>
</dbReference>
<dbReference type="Proteomes" id="UP001165366">
    <property type="component" value="Unassembled WGS sequence"/>
</dbReference>
<keyword evidence="4 8" id="KW-0812">Transmembrane</keyword>
<dbReference type="NCBIfam" id="TIGR04057">
    <property type="entry name" value="SusC_RagA_signa"/>
    <property type="match status" value="1"/>
</dbReference>
<comment type="caution">
    <text evidence="12">The sequence shown here is derived from an EMBL/GenBank/DDBJ whole genome shotgun (WGS) entry which is preliminary data.</text>
</comment>
<feature type="domain" description="TonB-dependent receptor plug" evidence="11">
    <location>
        <begin position="252"/>
        <end position="366"/>
    </location>
</feature>
<protein>
    <submittedName>
        <fullName evidence="12">TonB-dependent receptor</fullName>
    </submittedName>
</protein>
<comment type="similarity">
    <text evidence="8 9">Belongs to the TonB-dependent receptor family.</text>
</comment>
<dbReference type="SUPFAM" id="SSF49464">
    <property type="entry name" value="Carboxypeptidase regulatory domain-like"/>
    <property type="match status" value="1"/>
</dbReference>
<keyword evidence="3 8" id="KW-1134">Transmembrane beta strand</keyword>
<dbReference type="PROSITE" id="PS52016">
    <property type="entry name" value="TONB_DEPENDENT_REC_3"/>
    <property type="match status" value="1"/>
</dbReference>
<evidence type="ECO:0000313" key="12">
    <source>
        <dbReference type="EMBL" id="MCG2590933.1"/>
    </source>
</evidence>
<proteinExistence type="inferred from homology"/>
<keyword evidence="5 9" id="KW-0798">TonB box</keyword>
<name>A0ABS9KJB8_9BACT</name>
<dbReference type="NCBIfam" id="TIGR04056">
    <property type="entry name" value="OMP_RagA_SusC"/>
    <property type="match status" value="1"/>
</dbReference>
<evidence type="ECO:0000256" key="5">
    <source>
        <dbReference type="ARBA" id="ARBA00023077"/>
    </source>
</evidence>
<keyword evidence="2 8" id="KW-0813">Transport</keyword>
<evidence type="ECO:0000256" key="8">
    <source>
        <dbReference type="PROSITE-ProRule" id="PRU01360"/>
    </source>
</evidence>
<dbReference type="Gene3D" id="2.60.40.1120">
    <property type="entry name" value="Carboxypeptidase-like, regulatory domain"/>
    <property type="match status" value="1"/>
</dbReference>
<evidence type="ECO:0000256" key="6">
    <source>
        <dbReference type="ARBA" id="ARBA00023136"/>
    </source>
</evidence>
<dbReference type="Gene3D" id="2.40.170.20">
    <property type="entry name" value="TonB-dependent receptor, beta-barrel domain"/>
    <property type="match status" value="1"/>
</dbReference>
<reference evidence="12" key="1">
    <citation type="submission" date="2022-01" db="EMBL/GenBank/DDBJ databases">
        <authorList>
            <person name="Wang Y."/>
        </authorList>
    </citation>
    <scope>NUCLEOTIDE SEQUENCE</scope>
    <source>
        <strain evidence="12">WB101</strain>
    </source>
</reference>
<evidence type="ECO:0000256" key="4">
    <source>
        <dbReference type="ARBA" id="ARBA00022692"/>
    </source>
</evidence>
<keyword evidence="12" id="KW-0675">Receptor</keyword>
<keyword evidence="7 8" id="KW-0998">Cell outer membrane</keyword>
<evidence type="ECO:0000259" key="11">
    <source>
        <dbReference type="Pfam" id="PF07715"/>
    </source>
</evidence>
<dbReference type="InterPro" id="IPR008969">
    <property type="entry name" value="CarboxyPept-like_regulatory"/>
</dbReference>
<organism evidence="12 13">
    <name type="scientific">Rhodohalobacter sulfatireducens</name>
    <dbReference type="NCBI Taxonomy" id="2911366"/>
    <lineage>
        <taxon>Bacteria</taxon>
        <taxon>Pseudomonadati</taxon>
        <taxon>Balneolota</taxon>
        <taxon>Balneolia</taxon>
        <taxon>Balneolales</taxon>
        <taxon>Balneolaceae</taxon>
        <taxon>Rhodohalobacter</taxon>
    </lineage>
</organism>
<evidence type="ECO:0000259" key="10">
    <source>
        <dbReference type="Pfam" id="PF00593"/>
    </source>
</evidence>
<evidence type="ECO:0000256" key="9">
    <source>
        <dbReference type="RuleBase" id="RU003357"/>
    </source>
</evidence>
<dbReference type="InterPro" id="IPR039426">
    <property type="entry name" value="TonB-dep_rcpt-like"/>
</dbReference>
<comment type="subcellular location">
    <subcellularLocation>
        <location evidence="1 8">Cell outer membrane</location>
        <topology evidence="1 8">Multi-pass membrane protein</topology>
    </subcellularLocation>
</comment>
<dbReference type="InterPro" id="IPR037066">
    <property type="entry name" value="Plug_dom_sf"/>
</dbReference>
<dbReference type="RefSeq" id="WP_237856452.1">
    <property type="nucleotide sequence ID" value="NZ_JAKLWS010000050.1"/>
</dbReference>
<sequence>MKTSTYMNAQHYKDGWKRLQRSLVILLMGITVFLTGNYSAEAQSSNYPVNEKTFAQMVSSQENSDSNLLSIQFTNVTLQEALELLAKEINVGFSFNPDVIPDKKVTFSLSNVPPHEVIYKLLEDTNLEPILPPSKDVIVIREKEQFEADEIFIQNISGRVTDAETGEVLPGVNVIVANAEESTGSTIGTTTNMDGEYEVQVPDELNTLVFSYIGYQRTEVQIDGRTEIDVELSSDVQLLEDIVVIGYGTQRRQDLTGSVSSISTEELNNQATTSFDTAMQGKIAGVRVVQSNGAPGGRTRVRIRGQNSVLGGSDPLYVIDGVPIISGSQGNTNELSAINPQDIESIDVLKDASATAIYGARGSNGVILITTKQGTAGEQRVDFETSFTISEVENKLELLNAEEFVEIANDRARNDGVNEPFPNPSAVTGTDVDWMDEIFRTAYKQNYSLSTSGGDENTRYAVSTNFTDEEGVIIGSDFRRGAFRVNLTQDVTDNFRVTPTLYVSRTKSSRINTEEGGDGSNIILNTFMAPPIQTPYDEEGNITPGTVLKQYPFSPGSGDNPVGLALEQLNELSSDRVLGNLAARYELMEGLSVRVMGGIDNASNKIDLYTSRVLQAGLPAGQGSEVRNSTTTFLSENTVNYAQSLSSNHRIDATAGFTWQKEESEFVNVSASNFVTDALFNNNLSAGENFTSPNNGSSEWTLISWLGRLNYTWKDRYLFTVTGRVDGSSRFGEGNKYGTFPSGAFAWRISEESFMENVNQVDNLKLRLSWGVSGNQAISPFQSLQRMVPQQIVLGQNSSVGFAPANLANPNLKWEKTEQIDAGIDFEAWNQRIRVNADYYYKNTSDLLALVNLPPSSGFSSILQNVGSVVNKGFELQVGADILRREFSWNVSANISTNKNEVQELARGADIIAPDVNIQGPANIIREGEPLGAFFGLKQDGLTEDGLFNYVDQNGDGQINNDDRVIIGSPYPDFSYGISMNFNYKGFSLNTLLQGEVGKEVYNSNKERGGVSMHRGYNSIKGVVNRWTQENPDPNAPFPKATSNLNANPSSFFVEDGSFFRLKNVRLAYSIPVTSINLPMRSATVYMSGQNLFTITDYTWFTPDVNSYSSNDLRIGVDRGSYPNNRSITFGVNIGF</sequence>
<evidence type="ECO:0000313" key="13">
    <source>
        <dbReference type="Proteomes" id="UP001165366"/>
    </source>
</evidence>
<dbReference type="EMBL" id="JAKLWS010000050">
    <property type="protein sequence ID" value="MCG2590933.1"/>
    <property type="molecule type" value="Genomic_DNA"/>
</dbReference>